<dbReference type="NCBIfam" id="TIGR04183">
    <property type="entry name" value="Por_Secre_tail"/>
    <property type="match status" value="1"/>
</dbReference>
<comment type="caution">
    <text evidence="4">The sequence shown here is derived from an EMBL/GenBank/DDBJ whole genome shotgun (WGS) entry which is preliminary data.</text>
</comment>
<dbReference type="InterPro" id="IPR003961">
    <property type="entry name" value="FN3_dom"/>
</dbReference>
<dbReference type="Pfam" id="PF00041">
    <property type="entry name" value="fn3"/>
    <property type="match status" value="1"/>
</dbReference>
<dbReference type="Gene3D" id="2.60.40.10">
    <property type="entry name" value="Immunoglobulins"/>
    <property type="match status" value="3"/>
</dbReference>
<dbReference type="SUPFAM" id="SSF49265">
    <property type="entry name" value="Fibronectin type III"/>
    <property type="match status" value="2"/>
</dbReference>
<dbReference type="Pfam" id="PF14870">
    <property type="entry name" value="PSII_BNR"/>
    <property type="match status" value="4"/>
</dbReference>
<dbReference type="CDD" id="cd00063">
    <property type="entry name" value="FN3"/>
    <property type="match status" value="2"/>
</dbReference>
<evidence type="ECO:0000259" key="3">
    <source>
        <dbReference type="PROSITE" id="PS50853"/>
    </source>
</evidence>
<gene>
    <name evidence="4" type="ORF">ENJ89_06800</name>
</gene>
<dbReference type="InterPro" id="IPR015943">
    <property type="entry name" value="WD40/YVTN_repeat-like_dom_sf"/>
</dbReference>
<name>A0A7V5PPJ4_CALAY</name>
<dbReference type="Gene3D" id="2.130.10.10">
    <property type="entry name" value="YVTN repeat-like/Quinoprotein amine dehydrogenase"/>
    <property type="match status" value="3"/>
</dbReference>
<dbReference type="Pfam" id="PF18962">
    <property type="entry name" value="Por_Secre_tail"/>
    <property type="match status" value="1"/>
</dbReference>
<organism evidence="4">
    <name type="scientific">Caldithrix abyssi</name>
    <dbReference type="NCBI Taxonomy" id="187145"/>
    <lineage>
        <taxon>Bacteria</taxon>
        <taxon>Pseudomonadati</taxon>
        <taxon>Calditrichota</taxon>
        <taxon>Calditrichia</taxon>
        <taxon>Calditrichales</taxon>
        <taxon>Calditrichaceae</taxon>
        <taxon>Caldithrix</taxon>
    </lineage>
</organism>
<dbReference type="InterPro" id="IPR026444">
    <property type="entry name" value="Secre_tail"/>
</dbReference>
<protein>
    <submittedName>
        <fullName evidence="4">T9SS type A sorting domain-containing protein</fullName>
    </submittedName>
</protein>
<dbReference type="SUPFAM" id="SSF110296">
    <property type="entry name" value="Oligoxyloglucan reducing end-specific cellobiohydrolase"/>
    <property type="match status" value="1"/>
</dbReference>
<dbReference type="GO" id="GO:0009523">
    <property type="term" value="C:photosystem II"/>
    <property type="evidence" value="ECO:0007669"/>
    <property type="project" value="UniProtKB-KW"/>
</dbReference>
<evidence type="ECO:0000313" key="4">
    <source>
        <dbReference type="EMBL" id="HHJ52886.1"/>
    </source>
</evidence>
<feature type="domain" description="Fibronectin type-III" evidence="3">
    <location>
        <begin position="507"/>
        <end position="597"/>
    </location>
</feature>
<dbReference type="InterPro" id="IPR013783">
    <property type="entry name" value="Ig-like_fold"/>
</dbReference>
<dbReference type="GO" id="GO:0015979">
    <property type="term" value="P:photosynthesis"/>
    <property type="evidence" value="ECO:0007669"/>
    <property type="project" value="UniProtKB-KW"/>
</dbReference>
<accession>A0A7V5PPJ4</accession>
<keyword evidence="2" id="KW-0604">Photosystem II</keyword>
<dbReference type="Gene3D" id="2.60.40.4070">
    <property type="match status" value="1"/>
</dbReference>
<dbReference type="PANTHER" id="PTHR47199:SF2">
    <property type="entry name" value="PHOTOSYSTEM II STABILITY_ASSEMBLY FACTOR HCF136, CHLOROPLASTIC"/>
    <property type="match status" value="1"/>
</dbReference>
<evidence type="ECO:0000256" key="1">
    <source>
        <dbReference type="ARBA" id="ARBA00022531"/>
    </source>
</evidence>
<dbReference type="Proteomes" id="UP000886124">
    <property type="component" value="Unassembled WGS sequence"/>
</dbReference>
<dbReference type="AlphaFoldDB" id="A0A7V5PPJ4"/>
<dbReference type="PROSITE" id="PS50853">
    <property type="entry name" value="FN3"/>
    <property type="match status" value="2"/>
</dbReference>
<keyword evidence="1" id="KW-0602">Photosynthesis</keyword>
<dbReference type="InterPro" id="IPR036278">
    <property type="entry name" value="Sialidase_sf"/>
</dbReference>
<dbReference type="SUPFAM" id="SSF50939">
    <property type="entry name" value="Sialidases"/>
    <property type="match status" value="2"/>
</dbReference>
<reference evidence="4" key="1">
    <citation type="journal article" date="2020" name="mSystems">
        <title>Genome- and Community-Level Interaction Insights into Carbon Utilization and Element Cycling Functions of Hydrothermarchaeota in Hydrothermal Sediment.</title>
        <authorList>
            <person name="Zhou Z."/>
            <person name="Liu Y."/>
            <person name="Xu W."/>
            <person name="Pan J."/>
            <person name="Luo Z.H."/>
            <person name="Li M."/>
        </authorList>
    </citation>
    <scope>NUCLEOTIDE SEQUENCE [LARGE SCALE GENOMIC DNA]</scope>
    <source>
        <strain evidence="4">HyVt-527</strain>
    </source>
</reference>
<dbReference type="SMART" id="SM00060">
    <property type="entry name" value="FN3"/>
    <property type="match status" value="3"/>
</dbReference>
<feature type="non-terminal residue" evidence="4">
    <location>
        <position position="1"/>
    </location>
</feature>
<proteinExistence type="predicted"/>
<dbReference type="PANTHER" id="PTHR47199">
    <property type="entry name" value="PHOTOSYSTEM II STABILITY/ASSEMBLY FACTOR HCF136, CHLOROPLASTIC"/>
    <property type="match status" value="1"/>
</dbReference>
<evidence type="ECO:0000256" key="2">
    <source>
        <dbReference type="ARBA" id="ARBA00023276"/>
    </source>
</evidence>
<dbReference type="EMBL" id="DROD01000453">
    <property type="protein sequence ID" value="HHJ52886.1"/>
    <property type="molecule type" value="Genomic_DNA"/>
</dbReference>
<dbReference type="InterPro" id="IPR028203">
    <property type="entry name" value="PSII_CF48-like_dom"/>
</dbReference>
<dbReference type="InterPro" id="IPR036116">
    <property type="entry name" value="FN3_sf"/>
</dbReference>
<sequence length="992" mass="109439">GYAVGDGGRIFKTTSGGLSVINKVFLTSPSDGAVGVDTTVRCEWQQDSEAAEYLLQVATEPDFNGLIFQDSLITPFSTRIPGLAPGRSYYWRVRAVNALGKGPWSDVWTFQTKQPAPRLHAPVNKSGGLERRPTLTWQDLNAPLYHIQIAPEGNFDYISEEQTTTDTFFVPQDLEYDRTYYWRVRVEDENAPGYWSDEYSFTIRNGLNGWTRQWSGTNGMLCSAAFTEPQTGYAVGTNGTILKTENGGAEWQPITSGVEYHLEAVTFLDDRTGFAVGWGGTILRTDDSGRSWQQVPSGINTMLRSVVFNNRQTGWAVGEKGVILRTGNGGQSWSTFFSNVDYDFYQAFFSNDSCGWIVGGKWSGWEYNPVVFRTIDGGSNWVISSTPGQDAMRAVFFISPQKGWIAGTRGQILRTQNGGVTWSLQQSDKSYELRSLAFTSEEQGWAVGSRGTALVTSDGGQSWQPMETGTGYILRTVVFADADHGWMMGNQGYILKTASGGHVLIPSPEEPRNHAPGQPVNLRVRWNDVPEAAGYHLQVARDPSFTDLLYENGNILTTVVELPQLEPNQTYYWRVRSAYRNQSSGWSPVWNFHTAGAWQEQFSTTNRDLYGVDFRDAFNGLAVGEDGTILITADGGKIWKQTQIATHVNLYDVAWQSSTAAWAVGDSGRVWYTSDGGRTWQKKYSGESFRFRHILAREGNQIWITGVREISGGMSSGAVLLTSADRGASWQLRTVSKLEMVHDLAFTKSGAAFLIGAGSQTGLLKSWDQGATWQPVPVNGEKEFTAIRFNDRDEGYLLSANGNLYLTEDDGESWEKIGRQPVTGAANKLALLGSGKMLTVGKGIWHSANEGVQWQALFPDSTFNDCDFVDDVKGWIVGPKGLILQTTTGGAIATSVPTDKETLPENFILEQNFPNPFNPKTVIRYRLPAAGLVELSVYSVLGQKVATLVTGKQKAGVHTVQWNGSNMASGVYFYCLKTNAGVVLTKKMILLR</sequence>
<feature type="domain" description="Fibronectin type-III" evidence="3">
    <location>
        <begin position="25"/>
        <end position="115"/>
    </location>
</feature>